<sequence>MSVILWVSVGFKGLSKGVKMPKVVTLPTPVAFLEFFVKNAPEEIIVTDRHSSSPERTYCDNNIVVARFKVEDGKGIIIIQSQMADK</sequence>
<name>A0A1F8CS83_9BACT</name>
<accession>A0A1F8CS83</accession>
<evidence type="ECO:0000313" key="2">
    <source>
        <dbReference type="Proteomes" id="UP000178999"/>
    </source>
</evidence>
<dbReference type="EMBL" id="MGHY01000019">
    <property type="protein sequence ID" value="OGM79174.1"/>
    <property type="molecule type" value="Genomic_DNA"/>
</dbReference>
<dbReference type="Proteomes" id="UP000178999">
    <property type="component" value="Unassembled WGS sequence"/>
</dbReference>
<proteinExistence type="predicted"/>
<evidence type="ECO:0000313" key="1">
    <source>
        <dbReference type="EMBL" id="OGM79174.1"/>
    </source>
</evidence>
<dbReference type="AlphaFoldDB" id="A0A1F8CS83"/>
<organism evidence="1 2">
    <name type="scientific">Candidatus Woesebacteria bacterium RIFOXYB1_FULL_38_16</name>
    <dbReference type="NCBI Taxonomy" id="1802538"/>
    <lineage>
        <taxon>Bacteria</taxon>
        <taxon>Candidatus Woeseibacteriota</taxon>
    </lineage>
</organism>
<protein>
    <submittedName>
        <fullName evidence="1">Uncharacterized protein</fullName>
    </submittedName>
</protein>
<reference evidence="1 2" key="1">
    <citation type="journal article" date="2016" name="Nat. Commun.">
        <title>Thousands of microbial genomes shed light on interconnected biogeochemical processes in an aquifer system.</title>
        <authorList>
            <person name="Anantharaman K."/>
            <person name="Brown C.T."/>
            <person name="Hug L.A."/>
            <person name="Sharon I."/>
            <person name="Castelle C.J."/>
            <person name="Probst A.J."/>
            <person name="Thomas B.C."/>
            <person name="Singh A."/>
            <person name="Wilkins M.J."/>
            <person name="Karaoz U."/>
            <person name="Brodie E.L."/>
            <person name="Williams K.H."/>
            <person name="Hubbard S.S."/>
            <person name="Banfield J.F."/>
        </authorList>
    </citation>
    <scope>NUCLEOTIDE SEQUENCE [LARGE SCALE GENOMIC DNA]</scope>
</reference>
<comment type="caution">
    <text evidence="1">The sequence shown here is derived from an EMBL/GenBank/DDBJ whole genome shotgun (WGS) entry which is preliminary data.</text>
</comment>
<gene>
    <name evidence="1" type="ORF">A2382_03000</name>
</gene>
<dbReference type="STRING" id="1802538.A2382_03000"/>